<dbReference type="PANTHER" id="PTHR43179">
    <property type="entry name" value="RHAMNOSYLTRANSFERASE WBBL"/>
    <property type="match status" value="1"/>
</dbReference>
<comment type="caution">
    <text evidence="2">The sequence shown here is derived from an EMBL/GenBank/DDBJ whole genome shotgun (WGS) entry which is preliminary data.</text>
</comment>
<dbReference type="Proteomes" id="UP000245412">
    <property type="component" value="Unassembled WGS sequence"/>
</dbReference>
<dbReference type="InterPro" id="IPR001173">
    <property type="entry name" value="Glyco_trans_2-like"/>
</dbReference>
<dbReference type="EMBL" id="QGGY01000001">
    <property type="protein sequence ID" value="PWJ78679.1"/>
    <property type="molecule type" value="Genomic_DNA"/>
</dbReference>
<name>A0AB73T996_9FIRM</name>
<dbReference type="SUPFAM" id="SSF53448">
    <property type="entry name" value="Nucleotide-diphospho-sugar transferases"/>
    <property type="match status" value="2"/>
</dbReference>
<evidence type="ECO:0000259" key="1">
    <source>
        <dbReference type="Pfam" id="PF00535"/>
    </source>
</evidence>
<dbReference type="PANTHER" id="PTHR43179:SF7">
    <property type="entry name" value="RHAMNOSYLTRANSFERASE WBBL"/>
    <property type="match status" value="1"/>
</dbReference>
<evidence type="ECO:0000313" key="3">
    <source>
        <dbReference type="Proteomes" id="UP000245412"/>
    </source>
</evidence>
<gene>
    <name evidence="2" type="ORF">C7383_10147</name>
</gene>
<dbReference type="Gene3D" id="3.90.550.10">
    <property type="entry name" value="Spore Coat Polysaccharide Biosynthesis Protein SpsA, Chain A"/>
    <property type="match status" value="2"/>
</dbReference>
<dbReference type="Pfam" id="PF00535">
    <property type="entry name" value="Glycos_transf_2"/>
    <property type="match status" value="2"/>
</dbReference>
<protein>
    <submittedName>
        <fullName evidence="2">GT2 family glycosyltransferase</fullName>
    </submittedName>
</protein>
<dbReference type="CDD" id="cd04186">
    <property type="entry name" value="GT_2_like_c"/>
    <property type="match status" value="1"/>
</dbReference>
<keyword evidence="3" id="KW-1185">Reference proteome</keyword>
<dbReference type="RefSeq" id="WP_257497440.1">
    <property type="nucleotide sequence ID" value="NZ_JANKBI010000001.1"/>
</dbReference>
<proteinExistence type="predicted"/>
<dbReference type="CDD" id="cd04184">
    <property type="entry name" value="GT2_RfbC_Mx_like"/>
    <property type="match status" value="1"/>
</dbReference>
<organism evidence="2 3">
    <name type="scientific">Murimonas intestini</name>
    <dbReference type="NCBI Taxonomy" id="1337051"/>
    <lineage>
        <taxon>Bacteria</taxon>
        <taxon>Bacillati</taxon>
        <taxon>Bacillota</taxon>
        <taxon>Clostridia</taxon>
        <taxon>Lachnospirales</taxon>
        <taxon>Lachnospiraceae</taxon>
        <taxon>Murimonas</taxon>
    </lineage>
</organism>
<accession>A0AB73T996</accession>
<sequence>MAKMRKFFAMAWLCIRRPGTLFKGIKYLKNNGIKGFLSNMKSRAAFEVSPESGQWEVKPEKGPFHGDILFSILMPVYNVEEKWIRKAIDSVKAQTYLEWELCIADDCSTKEETREFLRNIKDEQIHVTFLEKNGGISRATNEAAGLAKGDYILLMDNDDVLAPHALYEFYKEIKKSDADIIYSDQDIIDQYDCHREPLHKPDFSMDLLLGQMYIGHLLGFKRSLFEASGGFRSEFNGSQDYDLMLRMSRRAEKIAHIPKILYSWRDLPSSTAANPESKPYAQTAGLRAVQEYLDSVYPEGASASETEALFVYDVRYPVMKPAKVSVIMPTKDHADLLRAVIKSIEEKTDYPDYEILILDNNSKEQETFRCFKELQEAYSNVKVIDAPFKFNWSKLNNLGITKASGDVFIFMNNDMEVISPEWMQRLAEKALRKGTGVVGGLLLYEDGTIQHAGVVTGIGGWADHIFKGMKPVHYGSPFISPMVTRNVTAVTGACMAISRETIERIGNFDEEFIVCGSDIEICIRAINRGLVNVYDPYVKLYHYESKSRDARDIPEVDFQLSYQMYKNYHNHTDPYYNINLDPESCIPRRRNG</sequence>
<reference evidence="2 3" key="1">
    <citation type="submission" date="2018-05" db="EMBL/GenBank/DDBJ databases">
        <authorList>
            <person name="Goeker M."/>
            <person name="Huntemann M."/>
            <person name="Clum A."/>
            <person name="Pillay M."/>
            <person name="Palaniappan K."/>
            <person name="Varghese N."/>
            <person name="Mikhailova N."/>
            <person name="Stamatis D."/>
            <person name="Reddy T."/>
            <person name="Daum C."/>
            <person name="Shapiro N."/>
            <person name="Ivanova N."/>
            <person name="Kyrpides N."/>
            <person name="Woyke T."/>
        </authorList>
    </citation>
    <scope>NUCLEOTIDE SEQUENCE [LARGE SCALE GENOMIC DNA]</scope>
    <source>
        <strain evidence="2 3">DSM 26524</strain>
    </source>
</reference>
<feature type="domain" description="Glycosyltransferase 2-like" evidence="1">
    <location>
        <begin position="325"/>
        <end position="504"/>
    </location>
</feature>
<evidence type="ECO:0000313" key="2">
    <source>
        <dbReference type="EMBL" id="PWJ78679.1"/>
    </source>
</evidence>
<dbReference type="AlphaFoldDB" id="A0AB73T996"/>
<dbReference type="InterPro" id="IPR029044">
    <property type="entry name" value="Nucleotide-diphossugar_trans"/>
</dbReference>
<dbReference type="GO" id="GO:0016757">
    <property type="term" value="F:glycosyltransferase activity"/>
    <property type="evidence" value="ECO:0007669"/>
    <property type="project" value="UniProtKB-KW"/>
</dbReference>
<feature type="domain" description="Glycosyltransferase 2-like" evidence="1">
    <location>
        <begin position="71"/>
        <end position="223"/>
    </location>
</feature>